<dbReference type="Pfam" id="PF20730">
    <property type="entry name" value="YetF_N"/>
    <property type="match status" value="1"/>
</dbReference>
<evidence type="ECO:0000256" key="2">
    <source>
        <dbReference type="ARBA" id="ARBA00006448"/>
    </source>
</evidence>
<evidence type="ECO:0000256" key="3">
    <source>
        <dbReference type="ARBA" id="ARBA00022475"/>
    </source>
</evidence>
<reference evidence="10 11" key="1">
    <citation type="submission" date="2018-05" db="EMBL/GenBank/DDBJ databases">
        <title>The draft genome of strain NS-104.</title>
        <authorList>
            <person name="Hang P."/>
            <person name="Jiang J."/>
        </authorList>
    </citation>
    <scope>NUCLEOTIDE SEQUENCE [LARGE SCALE GENOMIC DNA]</scope>
    <source>
        <strain evidence="10 11">NS-104</strain>
    </source>
</reference>
<feature type="transmembrane region" description="Helical" evidence="7">
    <location>
        <begin position="55"/>
        <end position="75"/>
    </location>
</feature>
<evidence type="ECO:0000256" key="4">
    <source>
        <dbReference type="ARBA" id="ARBA00022692"/>
    </source>
</evidence>
<dbReference type="Proteomes" id="UP000245252">
    <property type="component" value="Unassembled WGS sequence"/>
</dbReference>
<protein>
    <recommendedName>
        <fullName evidence="12">DUF421 domain-containing protein</fullName>
    </recommendedName>
</protein>
<evidence type="ECO:0000313" key="10">
    <source>
        <dbReference type="EMBL" id="PWE52948.1"/>
    </source>
</evidence>
<dbReference type="OrthoDB" id="9793799at2"/>
<dbReference type="GO" id="GO:0005886">
    <property type="term" value="C:plasma membrane"/>
    <property type="evidence" value="ECO:0007669"/>
    <property type="project" value="UniProtKB-SubCell"/>
</dbReference>
<evidence type="ECO:0000256" key="5">
    <source>
        <dbReference type="ARBA" id="ARBA00022989"/>
    </source>
</evidence>
<evidence type="ECO:0000256" key="7">
    <source>
        <dbReference type="SAM" id="Phobius"/>
    </source>
</evidence>
<evidence type="ECO:0000313" key="11">
    <source>
        <dbReference type="Proteomes" id="UP000245252"/>
    </source>
</evidence>
<feature type="domain" description="YetF C-terminal" evidence="8">
    <location>
        <begin position="80"/>
        <end position="147"/>
    </location>
</feature>
<sequence>MESVIRGAAIYFVLLIALRLSGRRTVAQMTPFDLVLLLIIAETTQQALLGDDFSLINAALLIIVLFSLDIGLSYVKQWAPRIGRIIDGTPTVLISDGKPDLRAFARARVSLEDVLTTARVEQGLERLDQIKSAVLEADGAVSIIPRET</sequence>
<dbReference type="AlphaFoldDB" id="A0A2U2DI52"/>
<evidence type="ECO:0000256" key="6">
    <source>
        <dbReference type="ARBA" id="ARBA00023136"/>
    </source>
</evidence>
<comment type="caution">
    <text evidence="10">The sequence shown here is derived from an EMBL/GenBank/DDBJ whole genome shotgun (WGS) entry which is preliminary data.</text>
</comment>
<proteinExistence type="inferred from homology"/>
<dbReference type="RefSeq" id="WP_109461563.1">
    <property type="nucleotide sequence ID" value="NZ_QFBC01000019.1"/>
</dbReference>
<gene>
    <name evidence="10" type="ORF">DEM27_28070</name>
</gene>
<dbReference type="EMBL" id="QFBC01000019">
    <property type="protein sequence ID" value="PWE52948.1"/>
    <property type="molecule type" value="Genomic_DNA"/>
</dbReference>
<keyword evidence="3" id="KW-1003">Cell membrane</keyword>
<keyword evidence="11" id="KW-1185">Reference proteome</keyword>
<keyword evidence="5 7" id="KW-1133">Transmembrane helix</keyword>
<dbReference type="InterPro" id="IPR023090">
    <property type="entry name" value="UPF0702_alpha/beta_dom_sf"/>
</dbReference>
<feature type="domain" description="YetF-like N-terminal transmembrane" evidence="9">
    <location>
        <begin position="12"/>
        <end position="68"/>
    </location>
</feature>
<keyword evidence="6 7" id="KW-0472">Membrane</keyword>
<dbReference type="PANTHER" id="PTHR34582:SF6">
    <property type="entry name" value="UPF0702 TRANSMEMBRANE PROTEIN YCAP"/>
    <property type="match status" value="1"/>
</dbReference>
<dbReference type="InterPro" id="IPR007353">
    <property type="entry name" value="DUF421"/>
</dbReference>
<evidence type="ECO:0000259" key="8">
    <source>
        <dbReference type="Pfam" id="PF04239"/>
    </source>
</evidence>
<evidence type="ECO:0008006" key="12">
    <source>
        <dbReference type="Google" id="ProtNLM"/>
    </source>
</evidence>
<comment type="similarity">
    <text evidence="2">Belongs to the UPF0702 family.</text>
</comment>
<evidence type="ECO:0000259" key="9">
    <source>
        <dbReference type="Pfam" id="PF20730"/>
    </source>
</evidence>
<dbReference type="Gene3D" id="3.30.240.20">
    <property type="entry name" value="bsu07140 like domains"/>
    <property type="match status" value="1"/>
</dbReference>
<dbReference type="Pfam" id="PF04239">
    <property type="entry name" value="DUF421"/>
    <property type="match status" value="1"/>
</dbReference>
<dbReference type="PANTHER" id="PTHR34582">
    <property type="entry name" value="UPF0702 TRANSMEMBRANE PROTEIN YCAP"/>
    <property type="match status" value="1"/>
</dbReference>
<dbReference type="InterPro" id="IPR048454">
    <property type="entry name" value="YetF_N"/>
</dbReference>
<organism evidence="10 11">
    <name type="scientific">Metarhizobium album</name>
    <dbReference type="NCBI Taxonomy" id="2182425"/>
    <lineage>
        <taxon>Bacteria</taxon>
        <taxon>Pseudomonadati</taxon>
        <taxon>Pseudomonadota</taxon>
        <taxon>Alphaproteobacteria</taxon>
        <taxon>Hyphomicrobiales</taxon>
        <taxon>Rhizobiaceae</taxon>
        <taxon>Metarhizobium</taxon>
    </lineage>
</organism>
<name>A0A2U2DI52_9HYPH</name>
<keyword evidence="4 7" id="KW-0812">Transmembrane</keyword>
<evidence type="ECO:0000256" key="1">
    <source>
        <dbReference type="ARBA" id="ARBA00004651"/>
    </source>
</evidence>
<comment type="subcellular location">
    <subcellularLocation>
        <location evidence="1">Cell membrane</location>
        <topology evidence="1">Multi-pass membrane protein</topology>
    </subcellularLocation>
</comment>
<accession>A0A2U2DI52</accession>